<dbReference type="Pfam" id="PF01590">
    <property type="entry name" value="GAF"/>
    <property type="match status" value="1"/>
</dbReference>
<dbReference type="GO" id="GO:0004672">
    <property type="term" value="F:protein kinase activity"/>
    <property type="evidence" value="ECO:0007669"/>
    <property type="project" value="InterPro"/>
</dbReference>
<dbReference type="Pfam" id="PF00069">
    <property type="entry name" value="Pkinase"/>
    <property type="match status" value="1"/>
</dbReference>
<dbReference type="SUPFAM" id="SSF55781">
    <property type="entry name" value="GAF domain-like"/>
    <property type="match status" value="1"/>
</dbReference>
<keyword evidence="2" id="KW-0175">Coiled coil</keyword>
<dbReference type="InterPro" id="IPR029787">
    <property type="entry name" value="Nucleotide_cyclase"/>
</dbReference>
<dbReference type="InterPro" id="IPR000160">
    <property type="entry name" value="GGDEF_dom"/>
</dbReference>
<dbReference type="SUPFAM" id="SSF56112">
    <property type="entry name" value="Protein kinase-like (PK-like)"/>
    <property type="match status" value="1"/>
</dbReference>
<feature type="coiled-coil region" evidence="2">
    <location>
        <begin position="1441"/>
        <end position="1468"/>
    </location>
</feature>
<dbReference type="SMART" id="SM00267">
    <property type="entry name" value="GGDEF"/>
    <property type="match status" value="1"/>
</dbReference>
<dbReference type="InterPro" id="IPR029016">
    <property type="entry name" value="GAF-like_dom_sf"/>
</dbReference>
<dbReference type="SUPFAM" id="SSF55073">
    <property type="entry name" value="Nucleotide cyclase"/>
    <property type="match status" value="1"/>
</dbReference>
<evidence type="ECO:0000256" key="3">
    <source>
        <dbReference type="SAM" id="MobiDB-lite"/>
    </source>
</evidence>
<feature type="region of interest" description="Disordered" evidence="3">
    <location>
        <begin position="1249"/>
        <end position="1271"/>
    </location>
</feature>
<feature type="compositionally biased region" description="Low complexity" evidence="3">
    <location>
        <begin position="1259"/>
        <end position="1271"/>
    </location>
</feature>
<dbReference type="Gene3D" id="3.30.450.40">
    <property type="match status" value="1"/>
</dbReference>
<keyword evidence="7" id="KW-1185">Reference proteome</keyword>
<evidence type="ECO:0000259" key="5">
    <source>
        <dbReference type="PROSITE" id="PS50887"/>
    </source>
</evidence>
<dbReference type="InterPro" id="IPR027417">
    <property type="entry name" value="P-loop_NTPase"/>
</dbReference>
<feature type="domain" description="Protein kinase" evidence="4">
    <location>
        <begin position="1"/>
        <end position="267"/>
    </location>
</feature>
<dbReference type="Proteomes" id="UP000604475">
    <property type="component" value="Unassembled WGS sequence"/>
</dbReference>
<dbReference type="FunFam" id="3.30.70.270:FF:000001">
    <property type="entry name" value="Diguanylate cyclase domain protein"/>
    <property type="match status" value="1"/>
</dbReference>
<evidence type="ECO:0000313" key="6">
    <source>
        <dbReference type="EMBL" id="MBL7630013.1"/>
    </source>
</evidence>
<name>A0A937UQE6_9ACTN</name>
<dbReference type="CDD" id="cd01949">
    <property type="entry name" value="GGDEF"/>
    <property type="match status" value="1"/>
</dbReference>
<evidence type="ECO:0000256" key="2">
    <source>
        <dbReference type="SAM" id="Coils"/>
    </source>
</evidence>
<dbReference type="EMBL" id="JAEACQ010000240">
    <property type="protein sequence ID" value="MBL7630013.1"/>
    <property type="molecule type" value="Genomic_DNA"/>
</dbReference>
<dbReference type="InterPro" id="IPR041664">
    <property type="entry name" value="AAA_16"/>
</dbReference>
<dbReference type="InterPro" id="IPR003018">
    <property type="entry name" value="GAF"/>
</dbReference>
<dbReference type="InterPro" id="IPR011009">
    <property type="entry name" value="Kinase-like_dom_sf"/>
</dbReference>
<dbReference type="Gene3D" id="3.30.70.270">
    <property type="match status" value="1"/>
</dbReference>
<dbReference type="SMART" id="SM00065">
    <property type="entry name" value="GAF"/>
    <property type="match status" value="1"/>
</dbReference>
<protein>
    <submittedName>
        <fullName evidence="6">Diguanylate cyclase</fullName>
    </submittedName>
</protein>
<dbReference type="CDD" id="cd14014">
    <property type="entry name" value="STKc_PknB_like"/>
    <property type="match status" value="1"/>
</dbReference>
<dbReference type="NCBIfam" id="TIGR00254">
    <property type="entry name" value="GGDEF"/>
    <property type="match status" value="1"/>
</dbReference>
<dbReference type="InterPro" id="IPR053159">
    <property type="entry name" value="Hybrid_Histidine_Kinase"/>
</dbReference>
<evidence type="ECO:0000313" key="7">
    <source>
        <dbReference type="Proteomes" id="UP000604475"/>
    </source>
</evidence>
<dbReference type="Gene3D" id="1.10.510.10">
    <property type="entry name" value="Transferase(Phosphotransferase) domain 1"/>
    <property type="match status" value="1"/>
</dbReference>
<dbReference type="InterPro" id="IPR043128">
    <property type="entry name" value="Rev_trsase/Diguanyl_cyclase"/>
</dbReference>
<dbReference type="InterPro" id="IPR000719">
    <property type="entry name" value="Prot_kinase_dom"/>
</dbReference>
<dbReference type="PROSITE" id="PS50011">
    <property type="entry name" value="PROTEIN_KINASE_DOM"/>
    <property type="match status" value="1"/>
</dbReference>
<dbReference type="GO" id="GO:0016020">
    <property type="term" value="C:membrane"/>
    <property type="evidence" value="ECO:0007669"/>
    <property type="project" value="UniProtKB-SubCell"/>
</dbReference>
<dbReference type="SUPFAM" id="SSF52540">
    <property type="entry name" value="P-loop containing nucleoside triphosphate hydrolases"/>
    <property type="match status" value="1"/>
</dbReference>
<evidence type="ECO:0000259" key="4">
    <source>
        <dbReference type="PROSITE" id="PS50011"/>
    </source>
</evidence>
<reference evidence="6" key="1">
    <citation type="submission" date="2020-12" db="EMBL/GenBank/DDBJ databases">
        <title>Genomic characterization of non-nitrogen-fixing Frankia strains.</title>
        <authorList>
            <person name="Carlos-Shanley C."/>
            <person name="Guerra T."/>
            <person name="Hahn D."/>
        </authorList>
    </citation>
    <scope>NUCLEOTIDE SEQUENCE</scope>
    <source>
        <strain evidence="6">CN6</strain>
    </source>
</reference>
<organism evidence="6 7">
    <name type="scientific">Frankia nepalensis</name>
    <dbReference type="NCBI Taxonomy" id="1836974"/>
    <lineage>
        <taxon>Bacteria</taxon>
        <taxon>Bacillati</taxon>
        <taxon>Actinomycetota</taxon>
        <taxon>Actinomycetes</taxon>
        <taxon>Frankiales</taxon>
        <taxon>Frankiaceae</taxon>
        <taxon>Frankia</taxon>
    </lineage>
</organism>
<dbReference type="RefSeq" id="WP_203007610.1">
    <property type="nucleotide sequence ID" value="NZ_JADWYU010000090.1"/>
</dbReference>
<dbReference type="PROSITE" id="PS50887">
    <property type="entry name" value="GGDEF"/>
    <property type="match status" value="1"/>
</dbReference>
<dbReference type="Pfam" id="PF13191">
    <property type="entry name" value="AAA_16"/>
    <property type="match status" value="1"/>
</dbReference>
<dbReference type="GO" id="GO:0005524">
    <property type="term" value="F:ATP binding"/>
    <property type="evidence" value="ECO:0007669"/>
    <property type="project" value="InterPro"/>
</dbReference>
<comment type="subcellular location">
    <subcellularLocation>
        <location evidence="1">Membrane</location>
        <topology evidence="1">Single-pass membrane protein</topology>
    </subcellularLocation>
</comment>
<evidence type="ECO:0000256" key="1">
    <source>
        <dbReference type="ARBA" id="ARBA00004167"/>
    </source>
</evidence>
<dbReference type="SMART" id="SM00220">
    <property type="entry name" value="S_TKc"/>
    <property type="match status" value="1"/>
</dbReference>
<proteinExistence type="predicted"/>
<dbReference type="PANTHER" id="PTHR43642:SF1">
    <property type="entry name" value="HYBRID SIGNAL TRANSDUCTION HISTIDINE KINASE G"/>
    <property type="match status" value="1"/>
</dbReference>
<gene>
    <name evidence="6" type="ORF">I7412_23160</name>
</gene>
<feature type="domain" description="GGDEF" evidence="5">
    <location>
        <begin position="1496"/>
        <end position="1631"/>
    </location>
</feature>
<dbReference type="PANTHER" id="PTHR43642">
    <property type="entry name" value="HYBRID SIGNAL TRANSDUCTION HISTIDINE KINASE G"/>
    <property type="match status" value="1"/>
</dbReference>
<dbReference type="Pfam" id="PF00990">
    <property type="entry name" value="GGDEF"/>
    <property type="match status" value="1"/>
</dbReference>
<accession>A0A937UQE6</accession>
<comment type="caution">
    <text evidence="6">The sequence shown here is derived from an EMBL/GenBank/DDBJ whole genome shotgun (WGS) entry which is preliminary data.</text>
</comment>
<dbReference type="Gene3D" id="3.40.50.300">
    <property type="entry name" value="P-loop containing nucleotide triphosphate hydrolases"/>
    <property type="match status" value="1"/>
</dbReference>
<sequence length="1636" mass="177829">MGFQRTAPSRDPPLAAQGELLHETARTRVARLMFPSGSVIRKEPLGPDAARRWRHEVEILERLSGVEGVAQLAADMPPCPGSILLADVGGTALAERTTPLDQAELVDLAGSLARAVARMHQRGVVHRDINPANIVVSGEQGAPFLIDFALATTFAAVQPGFVHHSEIVGTLPYLAPEQTGRTGRPVDARADLYALGATLYELATGAPPFGTDDPLRIIHDQLARVPVAPSAANPAAPASLSAIIMHLLEKEPDDRYQSADGLVHDLALLGRGAPVHPGEHDVAARILTPSRLAGREEEIGKLGAVFTDAMAGRCRGLLVSGAPGVGKTSLVNELRPIVAGSDGWFVAGKFDQYRRDQEYDAARQAFRALGRLLLAEPEDDLVQLRERLLPTLGPSAGLAAAVVPEFATLLRVPPEPGDPMTVQARTRRLAVETLRAVASRRRPVVFFIDDLQWAGRMLLGFVDLILGGAEQVEGLLLVGAYRESEVDAAHPLAPLLVRWRQPDGPCHLRLGNLTPEGQAEMVADLLRLPPEPAAELARLTAPSTGGNPYDTVELLGALRHDGVLVPGDGGWRWDRSALRGRLERVDVTELLTAHVATLPPATREVLEVMASLASQVELNLLESATALPGDEVERRLAPAFADGLLVLESDGRPGVRFHHDRTRESVLRGLSSQALRAERLRLARRLAGHDEFFTAAAAQYLPVADAVRAPAEQRLVAELFRRAAHEARLLSNYPLVERFLTAAVALIDPTDTDQLIATHTGRHAALYGLGRLEEADEVYQTICRLCTHPAGRTAATVVQVRSITNRGRADEAIRLGLDQLRQIGLAVPDREDLDEEIDRGLDAVYRWIDQTSESDDLRRPRITDRSKVDAFRVVDSLLPAAYFSDQAIMAWLTVQALRMWARHGPDPALLSPAGHATFVTSVRRQDYRTGYRILRRILAVDRASGFEPDMLQARFLYVAGTGHWFDPLEDNVSEARRVLEGLVQNGNLQNASFTHCVLLDDLLDCAPSLDALAAEVDEALAFAARIGDGRSGEVFRSWRRLARVLRGEAVDSAADEAAQLSMLAVNPLTAAYPHLNRALAAAILDRPAELAQHAEAVMPLLPFVEGIYVVARAHLLRAMALTWQARTTTEMVRREAILAELDEQVAWLAGRAADAPVNFLHLLRLVEAERAWAAGDFREAAYAFDVAQCEASARARPWHRALILERAARFHLAHGMAAAGSALLAAARRQYLDWGATAKVSQLDWAHPTLRAEPAGGEPATRPSARPSARRSTITTGTIDLLGVVAASQALSSETSVEGLRARVVGILSAMTGATGVHLLLRDKERRDWSVPAGDTGTVSLREAGCRRLLPPSVIRYAERTHEPVVADDATRDDRFCRDPYLADLDRCSLLAIPIMIGGELRAMLLLENRMIHGAFTTERLEGIMLIAGQLAASLDNAQVYASLERKVAERTEQLAAANQRLEQLLVTDQLTGLANRRRLDEVLDVEWHRATLQRAPLALAMIDIDHFKLYNDHFGHTAGDRCLRRVATCLAANTRATDLAARYGGEEFAVVMPGTDTDAAAQLARRLCIAVAELAEPHPPATHHVVTVSIGVTATTPTPDDDPTTFVERADAALYRAKNGGRNRVEATLPPPAPR</sequence>